<keyword evidence="4" id="KW-0378">Hydrolase</keyword>
<dbReference type="Proteomes" id="UP001342631">
    <property type="component" value="Unassembled WGS sequence"/>
</dbReference>
<feature type="domain" description="GH15-like" evidence="2">
    <location>
        <begin position="239"/>
        <end position="603"/>
    </location>
</feature>
<keyword evidence="5" id="KW-1185">Reference proteome</keyword>
<dbReference type="InterPro" id="IPR008928">
    <property type="entry name" value="6-hairpin_glycosidase_sf"/>
</dbReference>
<organism evidence="4 5">
    <name type="scientific">Corallococcus caeni</name>
    <dbReference type="NCBI Taxonomy" id="3082388"/>
    <lineage>
        <taxon>Bacteria</taxon>
        <taxon>Pseudomonadati</taxon>
        <taxon>Myxococcota</taxon>
        <taxon>Myxococcia</taxon>
        <taxon>Myxococcales</taxon>
        <taxon>Cystobacterineae</taxon>
        <taxon>Myxococcaceae</taxon>
        <taxon>Corallococcus</taxon>
    </lineage>
</organism>
<evidence type="ECO:0000256" key="1">
    <source>
        <dbReference type="SAM" id="MobiDB-lite"/>
    </source>
</evidence>
<evidence type="ECO:0000313" key="5">
    <source>
        <dbReference type="Proteomes" id="UP001342631"/>
    </source>
</evidence>
<evidence type="ECO:0000259" key="3">
    <source>
        <dbReference type="Pfam" id="PF19291"/>
    </source>
</evidence>
<evidence type="ECO:0000313" key="4">
    <source>
        <dbReference type="EMBL" id="GMU03812.1"/>
    </source>
</evidence>
<dbReference type="EMBL" id="BTTX01000001">
    <property type="protein sequence ID" value="GMU03812.1"/>
    <property type="molecule type" value="Genomic_DNA"/>
</dbReference>
<dbReference type="InterPro" id="IPR011613">
    <property type="entry name" value="GH15-like"/>
</dbReference>
<dbReference type="Pfam" id="PF19291">
    <property type="entry name" value="TREH_N"/>
    <property type="match status" value="1"/>
</dbReference>
<reference evidence="4 5" key="1">
    <citation type="journal article" date="2024" name="Arch. Microbiol.">
        <title>Corallococcus caeni sp. nov., a novel myxobacterium isolated from activated sludge.</title>
        <authorList>
            <person name="Tomita S."/>
            <person name="Nakai R."/>
            <person name="Kuroda K."/>
            <person name="Kurashita H."/>
            <person name="Hatamoto M."/>
            <person name="Yamaguchi T."/>
            <person name="Narihiro T."/>
        </authorList>
    </citation>
    <scope>NUCLEOTIDE SEQUENCE [LARGE SCALE GENOMIC DNA]</scope>
    <source>
        <strain evidence="4 5">NO1</strain>
    </source>
</reference>
<name>A0ABQ6QIA5_9BACT</name>
<protein>
    <submittedName>
        <fullName evidence="4">Glycoside hydrolase family 15 protein</fullName>
    </submittedName>
</protein>
<dbReference type="InterPro" id="IPR012341">
    <property type="entry name" value="6hp_glycosidase-like_sf"/>
</dbReference>
<dbReference type="Gene3D" id="1.50.10.10">
    <property type="match status" value="1"/>
</dbReference>
<dbReference type="Pfam" id="PF00723">
    <property type="entry name" value="Glyco_hydro_15"/>
    <property type="match status" value="1"/>
</dbReference>
<feature type="domain" description="Trehalase-like N-terminal" evidence="3">
    <location>
        <begin position="26"/>
        <end position="161"/>
    </location>
</feature>
<accession>A0ABQ6QIA5</accession>
<dbReference type="PANTHER" id="PTHR31616:SF0">
    <property type="entry name" value="GLUCAN 1,4-ALPHA-GLUCOSIDASE"/>
    <property type="match status" value="1"/>
</dbReference>
<proteinExistence type="predicted"/>
<gene>
    <name evidence="4" type="ORF">ASNO1_00640</name>
</gene>
<dbReference type="PANTHER" id="PTHR31616">
    <property type="entry name" value="TREHALASE"/>
    <property type="match status" value="1"/>
</dbReference>
<evidence type="ECO:0000259" key="2">
    <source>
        <dbReference type="Pfam" id="PF00723"/>
    </source>
</evidence>
<dbReference type="RefSeq" id="WP_338273564.1">
    <property type="nucleotide sequence ID" value="NZ_BTTX01000001.1"/>
</dbReference>
<sequence>MISTDTTPRTREAPRTGWGSSTRAEPGLLIEDHALLGDLHTAALVARDGSVDFLCLPDFDSDACFASLLGTRDNGRWKVAPKGAVREVRRRYRGKTLILETEFVTDEGTVRVVDFMPIRKGNPHLVRWVEGLQGTVAMRSELRPRFANGSTIPLIARRDGASASVAGPDALFLRGGTDKEPPSFEAEFTVQAGQRIPFVLSWARPYDGVPAALDPEAALRETEAYWEDWASRLHLPPQHQDVVTRSLLTLKACSYQPTGALVAAPTFGLPETPGGERNWDYRFCWIRDSVLTLSAFMRADLTDETSAFGNWLEDAIGGAPDQLQIMYGIRGERRLTEVNLDWLGGYEGARPVRIGNGAYTQFQLDVLGEFAAVLYIHSQQTGKLTERGQQALKRLAIRVSEVWTEPDHGIWEMRGPKHAFTASKVSAWIVIECWVRAIEQYGLKEDKAPWVKLRQTIHDEVCSKGYDAQRGTFTQYYGSKGVDASLLIIALSGFLPPEDPRIAGTVKAIEEELMPEGLVLRYRTEESVDGLSGEEGAFLACSFWLANTYQLLGRTEDARKLFTKLVGLCNDVGLLAEEYLPGQRRMIGNFPQAFSHLALVNSAYFLDEGSRATMYS</sequence>
<comment type="caution">
    <text evidence="4">The sequence shown here is derived from an EMBL/GenBank/DDBJ whole genome shotgun (WGS) entry which is preliminary data.</text>
</comment>
<dbReference type="InterPro" id="IPR045582">
    <property type="entry name" value="Trehalase-like_N"/>
</dbReference>
<feature type="region of interest" description="Disordered" evidence="1">
    <location>
        <begin position="1"/>
        <end position="23"/>
    </location>
</feature>
<dbReference type="SUPFAM" id="SSF48208">
    <property type="entry name" value="Six-hairpin glycosidases"/>
    <property type="match status" value="1"/>
</dbReference>
<dbReference type="GO" id="GO:0016787">
    <property type="term" value="F:hydrolase activity"/>
    <property type="evidence" value="ECO:0007669"/>
    <property type="project" value="UniProtKB-KW"/>
</dbReference>